<keyword evidence="2" id="KW-1185">Reference proteome</keyword>
<dbReference type="Proteomes" id="UP000184105">
    <property type="component" value="Unassembled WGS sequence"/>
</dbReference>
<gene>
    <name evidence="1" type="ORF">SAMN05444364_11442</name>
</gene>
<dbReference type="AlphaFoldDB" id="A0AAX2F4G3"/>
<dbReference type="EMBL" id="FQWA01000014">
    <property type="protein sequence ID" value="SHF87441.1"/>
    <property type="molecule type" value="Genomic_DNA"/>
</dbReference>
<sequence>MKKNIFLHEKNSETSIFLRNGNNKESRERPSSLPFAMLYPRIEKKTFPYHNTLIMKL</sequence>
<organism evidence="1 2">
    <name type="scientific">Prevotella scopos JCM 17725</name>
    <dbReference type="NCBI Taxonomy" id="1236518"/>
    <lineage>
        <taxon>Bacteria</taxon>
        <taxon>Pseudomonadati</taxon>
        <taxon>Bacteroidota</taxon>
        <taxon>Bacteroidia</taxon>
        <taxon>Bacteroidales</taxon>
        <taxon>Prevotellaceae</taxon>
        <taxon>Prevotella</taxon>
    </lineage>
</organism>
<accession>A0AAX2F4G3</accession>
<reference evidence="1 2" key="1">
    <citation type="submission" date="2016-11" db="EMBL/GenBank/DDBJ databases">
        <authorList>
            <person name="Varghese N."/>
            <person name="Submissions S."/>
        </authorList>
    </citation>
    <scope>NUCLEOTIDE SEQUENCE [LARGE SCALE GENOMIC DNA]</scope>
    <source>
        <strain evidence="1 2">DSM 22613</strain>
    </source>
</reference>
<proteinExistence type="predicted"/>
<evidence type="ECO:0000313" key="2">
    <source>
        <dbReference type="Proteomes" id="UP000184105"/>
    </source>
</evidence>
<protein>
    <submittedName>
        <fullName evidence="1">Uncharacterized protein</fullName>
    </submittedName>
</protein>
<comment type="caution">
    <text evidence="1">The sequence shown here is derived from an EMBL/GenBank/DDBJ whole genome shotgun (WGS) entry which is preliminary data.</text>
</comment>
<name>A0AAX2F4G3_9BACT</name>
<evidence type="ECO:0000313" key="1">
    <source>
        <dbReference type="EMBL" id="SHF87441.1"/>
    </source>
</evidence>